<proteinExistence type="predicted"/>
<gene>
    <name evidence="2" type="ORF">OGATHE_001546</name>
</gene>
<reference evidence="2" key="1">
    <citation type="journal article" date="2021" name="Open Biol.">
        <title>Shared evolutionary footprints suggest mitochondrial oxidative damage underlies multiple complex I losses in fungi.</title>
        <authorList>
            <person name="Schikora-Tamarit M.A."/>
            <person name="Marcet-Houben M."/>
            <person name="Nosek J."/>
            <person name="Gabaldon T."/>
        </authorList>
    </citation>
    <scope>NUCLEOTIDE SEQUENCE</scope>
    <source>
        <strain evidence="2">NCAIM Y.01608</strain>
    </source>
</reference>
<name>A0A9P8PPE5_9ASCO</name>
<dbReference type="AlphaFoldDB" id="A0A9P8PPE5"/>
<dbReference type="EMBL" id="JAEUBD010000382">
    <property type="protein sequence ID" value="KAH3675207.1"/>
    <property type="molecule type" value="Genomic_DNA"/>
</dbReference>
<protein>
    <submittedName>
        <fullName evidence="2">Uncharacterized protein</fullName>
    </submittedName>
</protein>
<accession>A0A9P8PPE5</accession>
<evidence type="ECO:0000313" key="2">
    <source>
        <dbReference type="EMBL" id="KAH3675207.1"/>
    </source>
</evidence>
<comment type="caution">
    <text evidence="2">The sequence shown here is derived from an EMBL/GenBank/DDBJ whole genome shotgun (WGS) entry which is preliminary data.</text>
</comment>
<dbReference type="Proteomes" id="UP000788993">
    <property type="component" value="Unassembled WGS sequence"/>
</dbReference>
<evidence type="ECO:0000256" key="1">
    <source>
        <dbReference type="SAM" id="MobiDB-lite"/>
    </source>
</evidence>
<evidence type="ECO:0000313" key="3">
    <source>
        <dbReference type="Proteomes" id="UP000788993"/>
    </source>
</evidence>
<sequence length="147" mass="15506">MQNAIVSDSHPRALTSSKASSACSNVKRFVIRGFTFTLPLATRSTAIGYTPAEYRILPVQLSCFTSASVTGKLTNSRPIPACTKRASGLARKTPTWMHGSAPDASKITSAPEPKSNLDLMSADTLFAYVSSDSSASLNGILYTLSAA</sequence>
<reference evidence="2" key="2">
    <citation type="submission" date="2021-01" db="EMBL/GenBank/DDBJ databases">
        <authorList>
            <person name="Schikora-Tamarit M.A."/>
        </authorList>
    </citation>
    <scope>NUCLEOTIDE SEQUENCE</scope>
    <source>
        <strain evidence="2">NCAIM Y.01608</strain>
    </source>
</reference>
<feature type="region of interest" description="Disordered" evidence="1">
    <location>
        <begin position="93"/>
        <end position="112"/>
    </location>
</feature>
<keyword evidence="3" id="KW-1185">Reference proteome</keyword>
<organism evidence="2 3">
    <name type="scientific">Ogataea polymorpha</name>
    <dbReference type="NCBI Taxonomy" id="460523"/>
    <lineage>
        <taxon>Eukaryota</taxon>
        <taxon>Fungi</taxon>
        <taxon>Dikarya</taxon>
        <taxon>Ascomycota</taxon>
        <taxon>Saccharomycotina</taxon>
        <taxon>Pichiomycetes</taxon>
        <taxon>Pichiales</taxon>
        <taxon>Pichiaceae</taxon>
        <taxon>Ogataea</taxon>
    </lineage>
</organism>